<proteinExistence type="predicted"/>
<organism evidence="1 2">
    <name type="scientific">Dyella ginsengisoli</name>
    <dbReference type="NCBI Taxonomy" id="363848"/>
    <lineage>
        <taxon>Bacteria</taxon>
        <taxon>Pseudomonadati</taxon>
        <taxon>Pseudomonadota</taxon>
        <taxon>Gammaproteobacteria</taxon>
        <taxon>Lysobacterales</taxon>
        <taxon>Rhodanobacteraceae</taxon>
        <taxon>Dyella</taxon>
    </lineage>
</organism>
<dbReference type="InterPro" id="IPR008018">
    <property type="entry name" value="Phage_tail_attach_FII"/>
</dbReference>
<accession>A0ABW8JWJ3</accession>
<dbReference type="EMBL" id="JADIKM010000003">
    <property type="protein sequence ID" value="MFK2904571.1"/>
    <property type="molecule type" value="Genomic_DNA"/>
</dbReference>
<dbReference type="Proteomes" id="UP001620460">
    <property type="component" value="Unassembled WGS sequence"/>
</dbReference>
<name>A0ABW8JWJ3_9GAMM</name>
<dbReference type="RefSeq" id="WP_404633215.1">
    <property type="nucleotide sequence ID" value="NZ_JADIKM010000003.1"/>
</dbReference>
<evidence type="ECO:0008006" key="3">
    <source>
        <dbReference type="Google" id="ProtNLM"/>
    </source>
</evidence>
<sequence>MSTGFTELAAMHHELFGEFAEAATYVRGTAAAVTTRVIVDDGSQTVGNRGEIQSNKRVITSIKSEYAPQRGDEITVRGVLRKVDAILVDDGYVVQAVLHG</sequence>
<comment type="caution">
    <text evidence="1">The sequence shown here is derived from an EMBL/GenBank/DDBJ whole genome shotgun (WGS) entry which is preliminary data.</text>
</comment>
<evidence type="ECO:0000313" key="1">
    <source>
        <dbReference type="EMBL" id="MFK2904571.1"/>
    </source>
</evidence>
<reference evidence="1 2" key="1">
    <citation type="submission" date="2020-10" db="EMBL/GenBank/DDBJ databases">
        <title>Phylogeny of dyella-like bacteria.</title>
        <authorList>
            <person name="Fu J."/>
        </authorList>
    </citation>
    <scope>NUCLEOTIDE SEQUENCE [LARGE SCALE GENOMIC DNA]</scope>
    <source>
        <strain evidence="1 2">Gsoil3046</strain>
    </source>
</reference>
<gene>
    <name evidence="1" type="ORF">ISP17_11395</name>
</gene>
<keyword evidence="2" id="KW-1185">Reference proteome</keyword>
<protein>
    <recommendedName>
        <fullName evidence="3">DUF5666 domain-containing protein</fullName>
    </recommendedName>
</protein>
<evidence type="ECO:0000313" key="2">
    <source>
        <dbReference type="Proteomes" id="UP001620460"/>
    </source>
</evidence>
<dbReference type="Pfam" id="PF05354">
    <property type="entry name" value="Phage_attach"/>
    <property type="match status" value="1"/>
</dbReference>